<dbReference type="AlphaFoldDB" id="D1CFT5"/>
<organism evidence="1 2">
    <name type="scientific">Thermobaculum terrenum (strain ATCC BAA-798 / CCMEE 7001 / YNP1)</name>
    <dbReference type="NCBI Taxonomy" id="525904"/>
    <lineage>
        <taxon>Bacteria</taxon>
        <taxon>Bacillati</taxon>
        <taxon>Chloroflexota</taxon>
        <taxon>Chloroflexia</taxon>
        <taxon>Candidatus Thermobaculales</taxon>
        <taxon>Candidatus Thermobaculaceae</taxon>
        <taxon>Thermobaculum</taxon>
    </lineage>
</organism>
<dbReference type="EMBL" id="CP001825">
    <property type="protein sequence ID" value="ACZ41791.1"/>
    <property type="molecule type" value="Genomic_DNA"/>
</dbReference>
<dbReference type="KEGG" id="ttr:Tter_0874"/>
<dbReference type="Proteomes" id="UP000000323">
    <property type="component" value="Chromosome 1"/>
</dbReference>
<reference evidence="2" key="1">
    <citation type="journal article" date="2010" name="Stand. Genomic Sci.">
        <title>Complete genome sequence of 'Thermobaculum terrenum' type strain (YNP1).</title>
        <authorList>
            <person name="Kiss H."/>
            <person name="Cleland D."/>
            <person name="Lapidus A."/>
            <person name="Lucas S."/>
            <person name="Glavina Del Rio T."/>
            <person name="Nolan M."/>
            <person name="Tice H."/>
            <person name="Han C."/>
            <person name="Goodwin L."/>
            <person name="Pitluck S."/>
            <person name="Liolios K."/>
            <person name="Ivanova N."/>
            <person name="Mavromatis K."/>
            <person name="Ovchinnikova G."/>
            <person name="Pati A."/>
            <person name="Chen A."/>
            <person name="Palaniappan K."/>
            <person name="Land M."/>
            <person name="Hauser L."/>
            <person name="Chang Y."/>
            <person name="Jeffries C."/>
            <person name="Lu M."/>
            <person name="Brettin T."/>
            <person name="Detter J."/>
            <person name="Goker M."/>
            <person name="Tindall B."/>
            <person name="Beck B."/>
            <person name="McDermott T."/>
            <person name="Woyke T."/>
            <person name="Bristow J."/>
            <person name="Eisen J."/>
            <person name="Markowitz V."/>
            <person name="Hugenholtz P."/>
            <person name="Kyrpides N."/>
            <person name="Klenk H."/>
            <person name="Cheng J."/>
        </authorList>
    </citation>
    <scope>NUCLEOTIDE SEQUENCE [LARGE SCALE GENOMIC DNA]</scope>
    <source>
        <strain evidence="2">ATCC BAA-798 / YNP1</strain>
    </source>
</reference>
<proteinExistence type="predicted"/>
<sequence length="75" mass="8877">MYHGLTERILKERYQDLQDAAEHRYIVSCLKTPERSGVNLLDKSLLYLGVYMVRVGLLLQKHYLNKEIRIKEASR</sequence>
<keyword evidence="2" id="KW-1185">Reference proteome</keyword>
<evidence type="ECO:0000313" key="2">
    <source>
        <dbReference type="Proteomes" id="UP000000323"/>
    </source>
</evidence>
<name>D1CFT5_THET1</name>
<dbReference type="STRING" id="525904.Tter_0874"/>
<protein>
    <submittedName>
        <fullName evidence="1">Uncharacterized protein</fullName>
    </submittedName>
</protein>
<dbReference type="HOGENOM" id="CLU_2669915_0_0_0"/>
<accession>D1CFT5</accession>
<dbReference type="RefSeq" id="WP_012874826.1">
    <property type="nucleotide sequence ID" value="NC_013525.1"/>
</dbReference>
<gene>
    <name evidence="1" type="ordered locus">Tter_0874</name>
</gene>
<evidence type="ECO:0000313" key="1">
    <source>
        <dbReference type="EMBL" id="ACZ41791.1"/>
    </source>
</evidence>